<protein>
    <submittedName>
        <fullName evidence="2">Uncharacterized protein</fullName>
    </submittedName>
</protein>
<feature type="compositionally biased region" description="Polar residues" evidence="1">
    <location>
        <begin position="44"/>
        <end position="60"/>
    </location>
</feature>
<dbReference type="AlphaFoldDB" id="A0A6S7KE75"/>
<feature type="region of interest" description="Disordered" evidence="1">
    <location>
        <begin position="1"/>
        <end position="111"/>
    </location>
</feature>
<dbReference type="Proteomes" id="UP001152795">
    <property type="component" value="Unassembled WGS sequence"/>
</dbReference>
<organism evidence="2 3">
    <name type="scientific">Paramuricea clavata</name>
    <name type="common">Red gorgonian</name>
    <name type="synonym">Violescent sea-whip</name>
    <dbReference type="NCBI Taxonomy" id="317549"/>
    <lineage>
        <taxon>Eukaryota</taxon>
        <taxon>Metazoa</taxon>
        <taxon>Cnidaria</taxon>
        <taxon>Anthozoa</taxon>
        <taxon>Octocorallia</taxon>
        <taxon>Malacalcyonacea</taxon>
        <taxon>Plexauridae</taxon>
        <taxon>Paramuricea</taxon>
    </lineage>
</organism>
<accession>A0A6S7KE75</accession>
<feature type="compositionally biased region" description="Polar residues" evidence="1">
    <location>
        <begin position="99"/>
        <end position="111"/>
    </location>
</feature>
<sequence>MGKHKRNKKKKKRNSRNNAQYDQASPHTEARGPNAKGKKRELSPYNNGQPRGTGNDSNAQRGEINTRRSDGTRSTSHEEGGPKRQKRVNENEQSAERTIGQTYNAETSQLGNFSDSNQVRLNASRSSETFAKSLLTAGQYQVLQFLLYIVELIHGS</sequence>
<evidence type="ECO:0000256" key="1">
    <source>
        <dbReference type="SAM" id="MobiDB-lite"/>
    </source>
</evidence>
<name>A0A6S7KE75_PARCT</name>
<evidence type="ECO:0000313" key="2">
    <source>
        <dbReference type="EMBL" id="CAB4043137.1"/>
    </source>
</evidence>
<reference evidence="2" key="1">
    <citation type="submission" date="2020-04" db="EMBL/GenBank/DDBJ databases">
        <authorList>
            <person name="Alioto T."/>
            <person name="Alioto T."/>
            <person name="Gomez Garrido J."/>
        </authorList>
    </citation>
    <scope>NUCLEOTIDE SEQUENCE</scope>
    <source>
        <strain evidence="2">A484AB</strain>
    </source>
</reference>
<proteinExistence type="predicted"/>
<dbReference type="EMBL" id="CACRXK020031590">
    <property type="protein sequence ID" value="CAB4043137.1"/>
    <property type="molecule type" value="Genomic_DNA"/>
</dbReference>
<evidence type="ECO:0000313" key="3">
    <source>
        <dbReference type="Proteomes" id="UP001152795"/>
    </source>
</evidence>
<comment type="caution">
    <text evidence="2">The sequence shown here is derived from an EMBL/GenBank/DDBJ whole genome shotgun (WGS) entry which is preliminary data.</text>
</comment>
<feature type="compositionally biased region" description="Basic residues" evidence="1">
    <location>
        <begin position="1"/>
        <end position="15"/>
    </location>
</feature>
<feature type="compositionally biased region" description="Basic and acidic residues" evidence="1">
    <location>
        <begin position="64"/>
        <end position="90"/>
    </location>
</feature>
<keyword evidence="3" id="KW-1185">Reference proteome</keyword>
<gene>
    <name evidence="2" type="ORF">PACLA_8A023667</name>
</gene>